<gene>
    <name evidence="4" type="ORF">TVY486_0701020</name>
</gene>
<evidence type="ECO:0000259" key="3">
    <source>
        <dbReference type="PROSITE" id="PS50102"/>
    </source>
</evidence>
<organism evidence="4">
    <name type="scientific">Trypanosoma vivax (strain Y486)</name>
    <dbReference type="NCBI Taxonomy" id="1055687"/>
    <lineage>
        <taxon>Eukaryota</taxon>
        <taxon>Discoba</taxon>
        <taxon>Euglenozoa</taxon>
        <taxon>Kinetoplastea</taxon>
        <taxon>Metakinetoplastina</taxon>
        <taxon>Trypanosomatida</taxon>
        <taxon>Trypanosomatidae</taxon>
        <taxon>Trypanosoma</taxon>
        <taxon>Duttonella</taxon>
    </lineage>
</organism>
<dbReference type="GO" id="GO:0005686">
    <property type="term" value="C:U2 snRNP"/>
    <property type="evidence" value="ECO:0007669"/>
    <property type="project" value="TreeGrafter"/>
</dbReference>
<dbReference type="VEuPathDB" id="TriTrypDB:TvY486_0701020"/>
<dbReference type="InterPro" id="IPR051847">
    <property type="entry name" value="RNA_proc/Spliceosome_comp"/>
</dbReference>
<reference evidence="4" key="1">
    <citation type="journal article" date="2012" name="Proc. Natl. Acad. Sci. U.S.A.">
        <title>Antigenic diversity is generated by distinct evolutionary mechanisms in African trypanosome species.</title>
        <authorList>
            <person name="Jackson A.P."/>
            <person name="Berry A."/>
            <person name="Aslett M."/>
            <person name="Allison H.C."/>
            <person name="Burton P."/>
            <person name="Vavrova-Anderson J."/>
            <person name="Brown R."/>
            <person name="Browne H."/>
            <person name="Corton N."/>
            <person name="Hauser H."/>
            <person name="Gamble J."/>
            <person name="Gilderthorp R."/>
            <person name="Marcello L."/>
            <person name="McQuillan J."/>
            <person name="Otto T.D."/>
            <person name="Quail M.A."/>
            <person name="Sanders M.J."/>
            <person name="van Tonder A."/>
            <person name="Ginger M.L."/>
            <person name="Field M.C."/>
            <person name="Barry J.D."/>
            <person name="Hertz-Fowler C."/>
            <person name="Berriman M."/>
        </authorList>
    </citation>
    <scope>NUCLEOTIDE SEQUENCE</scope>
    <source>
        <strain evidence="4">Y486</strain>
    </source>
</reference>
<dbReference type="InterPro" id="IPR035979">
    <property type="entry name" value="RBD_domain_sf"/>
</dbReference>
<dbReference type="PANTHER" id="PTHR45880:SF1">
    <property type="entry name" value="RNA-BINDING MOTIF PROTEIN, X-LINKED 2"/>
    <property type="match status" value="1"/>
</dbReference>
<dbReference type="AlphaFoldDB" id="G0TXR7"/>
<dbReference type="PANTHER" id="PTHR45880">
    <property type="entry name" value="RNA-BINDING MOTIF PROTEIN, X-LINKED 2"/>
    <property type="match status" value="1"/>
</dbReference>
<protein>
    <recommendedName>
        <fullName evidence="3">RRM domain-containing protein</fullName>
    </recommendedName>
</protein>
<feature type="domain" description="RRM" evidence="3">
    <location>
        <begin position="28"/>
        <end position="118"/>
    </location>
</feature>
<evidence type="ECO:0000313" key="4">
    <source>
        <dbReference type="EMBL" id="CCC48759.1"/>
    </source>
</evidence>
<proteinExistence type="predicted"/>
<dbReference type="GO" id="GO:0071013">
    <property type="term" value="C:catalytic step 2 spliceosome"/>
    <property type="evidence" value="ECO:0007669"/>
    <property type="project" value="TreeGrafter"/>
</dbReference>
<dbReference type="GO" id="GO:0000398">
    <property type="term" value="P:mRNA splicing, via spliceosome"/>
    <property type="evidence" value="ECO:0007669"/>
    <property type="project" value="TreeGrafter"/>
</dbReference>
<keyword evidence="1 2" id="KW-0694">RNA-binding</keyword>
<dbReference type="GO" id="GO:0071011">
    <property type="term" value="C:precatalytic spliceosome"/>
    <property type="evidence" value="ECO:0007669"/>
    <property type="project" value="TreeGrafter"/>
</dbReference>
<dbReference type="PROSITE" id="PS50102">
    <property type="entry name" value="RRM"/>
    <property type="match status" value="1"/>
</dbReference>
<name>G0TXR7_TRYVY</name>
<dbReference type="Gene3D" id="3.30.70.330">
    <property type="match status" value="1"/>
</dbReference>
<dbReference type="InterPro" id="IPR000504">
    <property type="entry name" value="RRM_dom"/>
</dbReference>
<sequence length="153" mass="17068">MHARVQRFKDGQSGPYTEDYHRLLGCTPWIVVRRLDHCSGNKINSDKNVALSEGDVATVFSQFGEVLDVRFVRHSRTGRFLGTAFVKFSDYRSSILAADIMNSHHEKGKEVRLTAVAVADGARGIEVGRCDEAEVVSLADGVESFALWVERLR</sequence>
<evidence type="ECO:0000256" key="1">
    <source>
        <dbReference type="ARBA" id="ARBA00022884"/>
    </source>
</evidence>
<dbReference type="Pfam" id="PF00076">
    <property type="entry name" value="RRM_1"/>
    <property type="match status" value="1"/>
</dbReference>
<accession>G0TXR7</accession>
<dbReference type="SUPFAM" id="SSF54928">
    <property type="entry name" value="RNA-binding domain, RBD"/>
    <property type="match status" value="1"/>
</dbReference>
<dbReference type="GO" id="GO:0003723">
    <property type="term" value="F:RNA binding"/>
    <property type="evidence" value="ECO:0007669"/>
    <property type="project" value="UniProtKB-UniRule"/>
</dbReference>
<evidence type="ECO:0000256" key="2">
    <source>
        <dbReference type="PROSITE-ProRule" id="PRU00176"/>
    </source>
</evidence>
<dbReference type="InterPro" id="IPR012677">
    <property type="entry name" value="Nucleotide-bd_a/b_plait_sf"/>
</dbReference>
<dbReference type="EMBL" id="HE573023">
    <property type="protein sequence ID" value="CCC48759.1"/>
    <property type="molecule type" value="Genomic_DNA"/>
</dbReference>
<dbReference type="SMART" id="SM00360">
    <property type="entry name" value="RRM"/>
    <property type="match status" value="1"/>
</dbReference>